<proteinExistence type="inferred from homology"/>
<dbReference type="GO" id="GO:0003677">
    <property type="term" value="F:DNA binding"/>
    <property type="evidence" value="ECO:0007669"/>
    <property type="project" value="UniProtKB-UniRule"/>
</dbReference>
<dbReference type="Gene3D" id="1.10.10.10">
    <property type="entry name" value="Winged helix-like DNA-binding domain superfamily/Winged helix DNA-binding domain"/>
    <property type="match status" value="1"/>
</dbReference>
<dbReference type="InterPro" id="IPR016032">
    <property type="entry name" value="Sig_transdc_resp-reg_C-effctor"/>
</dbReference>
<evidence type="ECO:0000313" key="8">
    <source>
        <dbReference type="Proteomes" id="UP000294901"/>
    </source>
</evidence>
<dbReference type="InterPro" id="IPR011990">
    <property type="entry name" value="TPR-like_helical_dom_sf"/>
</dbReference>
<dbReference type="SMART" id="SM01043">
    <property type="entry name" value="BTAD"/>
    <property type="match status" value="1"/>
</dbReference>
<name>A0A4R6JKL1_9ACTN</name>
<keyword evidence="8" id="KW-1185">Reference proteome</keyword>
<dbReference type="GO" id="GO:0000160">
    <property type="term" value="P:phosphorelay signal transduction system"/>
    <property type="evidence" value="ECO:0007669"/>
    <property type="project" value="InterPro"/>
</dbReference>
<dbReference type="PANTHER" id="PTHR35807">
    <property type="entry name" value="TRANSCRIPTIONAL REGULATOR REDD-RELATED"/>
    <property type="match status" value="1"/>
</dbReference>
<dbReference type="InterPro" id="IPR051677">
    <property type="entry name" value="AfsR-DnrI-RedD_regulator"/>
</dbReference>
<dbReference type="PANTHER" id="PTHR35807:SF1">
    <property type="entry name" value="TRANSCRIPTIONAL REGULATOR REDD"/>
    <property type="match status" value="1"/>
</dbReference>
<sequence length="287" mass="31724">MTVQIDLLGPLVVSVDGRPVPLTAARLRAVLVVLALCPGEPVSLARMADAVWGDDPPGNARRALQVYVTRLRNALGRGVIRTGTAGYALAVAPEQVDAVRFARLVEVDARETDPEAERTRLVEALAMWRGDPFDDVRSTWLNEVEATRLADLRLAALERRVELDLNRRRTTGLVAELRALTRRYPLRERFWSQLMTALEHTGQRADALLAYQRLYRLLAREIGIEPSSGVQEVHRRVLGEASRDSSRSASPAPHSLAALITVPSSPFFSSAACPARTPPRARDTNDW</sequence>
<dbReference type="AlphaFoldDB" id="A0A4R6JKL1"/>
<evidence type="ECO:0000256" key="5">
    <source>
        <dbReference type="PROSITE-ProRule" id="PRU01091"/>
    </source>
</evidence>
<keyword evidence="4" id="KW-0804">Transcription</keyword>
<feature type="domain" description="OmpR/PhoB-type" evidence="6">
    <location>
        <begin position="1"/>
        <end position="91"/>
    </location>
</feature>
<dbReference type="GO" id="GO:0006355">
    <property type="term" value="P:regulation of DNA-templated transcription"/>
    <property type="evidence" value="ECO:0007669"/>
    <property type="project" value="InterPro"/>
</dbReference>
<dbReference type="InterPro" id="IPR001867">
    <property type="entry name" value="OmpR/PhoB-type_DNA-bd"/>
</dbReference>
<dbReference type="SUPFAM" id="SSF48452">
    <property type="entry name" value="TPR-like"/>
    <property type="match status" value="1"/>
</dbReference>
<dbReference type="PROSITE" id="PS51755">
    <property type="entry name" value="OMPR_PHOB"/>
    <property type="match status" value="1"/>
</dbReference>
<keyword evidence="2" id="KW-0805">Transcription regulation</keyword>
<evidence type="ECO:0000256" key="3">
    <source>
        <dbReference type="ARBA" id="ARBA00023125"/>
    </source>
</evidence>
<dbReference type="RefSeq" id="WP_166661035.1">
    <property type="nucleotide sequence ID" value="NZ_BOMD01000071.1"/>
</dbReference>
<organism evidence="7 8">
    <name type="scientific">Paractinoplanes brasiliensis</name>
    <dbReference type="NCBI Taxonomy" id="52695"/>
    <lineage>
        <taxon>Bacteria</taxon>
        <taxon>Bacillati</taxon>
        <taxon>Actinomycetota</taxon>
        <taxon>Actinomycetes</taxon>
        <taxon>Micromonosporales</taxon>
        <taxon>Micromonosporaceae</taxon>
        <taxon>Paractinoplanes</taxon>
    </lineage>
</organism>
<dbReference type="Gene3D" id="1.25.40.10">
    <property type="entry name" value="Tetratricopeptide repeat domain"/>
    <property type="match status" value="1"/>
</dbReference>
<evidence type="ECO:0000256" key="4">
    <source>
        <dbReference type="ARBA" id="ARBA00023163"/>
    </source>
</evidence>
<dbReference type="InterPro" id="IPR005158">
    <property type="entry name" value="BTAD"/>
</dbReference>
<dbReference type="Proteomes" id="UP000294901">
    <property type="component" value="Unassembled WGS sequence"/>
</dbReference>
<accession>A0A4R6JKL1</accession>
<comment type="similarity">
    <text evidence="1">Belongs to the AfsR/DnrI/RedD regulatory family.</text>
</comment>
<dbReference type="SMART" id="SM00862">
    <property type="entry name" value="Trans_reg_C"/>
    <property type="match status" value="1"/>
</dbReference>
<dbReference type="CDD" id="cd15831">
    <property type="entry name" value="BTAD"/>
    <property type="match status" value="1"/>
</dbReference>
<evidence type="ECO:0000313" key="7">
    <source>
        <dbReference type="EMBL" id="TDO36823.1"/>
    </source>
</evidence>
<protein>
    <submittedName>
        <fullName evidence="7">DNA-binding SARP family transcriptional activator</fullName>
    </submittedName>
</protein>
<evidence type="ECO:0000259" key="6">
    <source>
        <dbReference type="PROSITE" id="PS51755"/>
    </source>
</evidence>
<dbReference type="InterPro" id="IPR036388">
    <property type="entry name" value="WH-like_DNA-bd_sf"/>
</dbReference>
<keyword evidence="3 5" id="KW-0238">DNA-binding</keyword>
<dbReference type="SUPFAM" id="SSF46894">
    <property type="entry name" value="C-terminal effector domain of the bipartite response regulators"/>
    <property type="match status" value="1"/>
</dbReference>
<dbReference type="Pfam" id="PF00486">
    <property type="entry name" value="Trans_reg_C"/>
    <property type="match status" value="1"/>
</dbReference>
<evidence type="ECO:0000256" key="2">
    <source>
        <dbReference type="ARBA" id="ARBA00023015"/>
    </source>
</evidence>
<reference evidence="7 8" key="1">
    <citation type="submission" date="2019-03" db="EMBL/GenBank/DDBJ databases">
        <title>Sequencing the genomes of 1000 actinobacteria strains.</title>
        <authorList>
            <person name="Klenk H.-P."/>
        </authorList>
    </citation>
    <scope>NUCLEOTIDE SEQUENCE [LARGE SCALE GENOMIC DNA]</scope>
    <source>
        <strain evidence="7 8">DSM 43805</strain>
    </source>
</reference>
<comment type="caution">
    <text evidence="7">The sequence shown here is derived from an EMBL/GenBank/DDBJ whole genome shotgun (WGS) entry which is preliminary data.</text>
</comment>
<evidence type="ECO:0000256" key="1">
    <source>
        <dbReference type="ARBA" id="ARBA00005820"/>
    </source>
</evidence>
<dbReference type="Pfam" id="PF03704">
    <property type="entry name" value="BTAD"/>
    <property type="match status" value="1"/>
</dbReference>
<gene>
    <name evidence="7" type="ORF">C8E87_0406</name>
</gene>
<dbReference type="EMBL" id="SNWR01000001">
    <property type="protein sequence ID" value="TDO36823.1"/>
    <property type="molecule type" value="Genomic_DNA"/>
</dbReference>
<feature type="DNA-binding region" description="OmpR/PhoB-type" evidence="5">
    <location>
        <begin position="1"/>
        <end position="91"/>
    </location>
</feature>